<gene>
    <name evidence="7" type="ORF">NEOLEDRAFT_1142709</name>
</gene>
<sequence length="565" mass="62267">MASQSLPIFVVGAGPTGLVLALTLRQSGVPVRIIDKVSNPHVGSRGSAIMPRTLEVYNYLGVLPDVLKSAVPLPVNRIYKLPGGTEVMKEFSMSPRTHSTPGIPLFNPYILGQDVAQAILRSHLEKYDCHVEFNTELRSFEQHSDYVQIHLVRHEAGNETAETLSAAYLVGADGAKGVVRKLLGLSFHGETREADGVVIADVKLRGLPRDVRYVGRQYGWLLLTSVLDISFTAMPRFTHDDDTFWINIFGRDVNREKLASDPETLKRFVKEVTNRPEIEIMEFLTLGSVRFNVRMVSEFSRGRVFVAGDAAHVHSPAGAQGMNSSVMDAFNLAWKLNLAYKGLASANLLQSYTDERKPIIEHMLKITTETLDKTLVSDAGWERGREFYQLDVSYRGSPIVVDQRQVDALAVPKPNTYTASLLGTVQAGDRAPDAPHLVTLEDSDTLLPTTSLFKIFKPTKHTVLILSPLGPAADSVLDALRNAQYPSGLIQTVTILPVRVAVREKDILPKTDLVLKDADGHVYEGYSVDPWKNELTVVIVRPDGVVGGIGAGLQTVTDYFERIFS</sequence>
<evidence type="ECO:0000256" key="1">
    <source>
        <dbReference type="ARBA" id="ARBA00001974"/>
    </source>
</evidence>
<dbReference type="GO" id="GO:0016709">
    <property type="term" value="F:oxidoreductase activity, acting on paired donors, with incorporation or reduction of molecular oxygen, NAD(P)H as one donor, and incorporation of one atom of oxygen"/>
    <property type="evidence" value="ECO:0007669"/>
    <property type="project" value="UniProtKB-ARBA"/>
</dbReference>
<dbReference type="PRINTS" id="PR00420">
    <property type="entry name" value="RNGMNOXGNASE"/>
</dbReference>
<name>A0A165MZY3_9AGAM</name>
<dbReference type="InterPro" id="IPR038220">
    <property type="entry name" value="PHOX_C_sf"/>
</dbReference>
<evidence type="ECO:0000256" key="4">
    <source>
        <dbReference type="ARBA" id="ARBA00023002"/>
    </source>
</evidence>
<dbReference type="InParanoid" id="A0A165MZY3"/>
<dbReference type="PANTHER" id="PTHR43004">
    <property type="entry name" value="TRK SYSTEM POTASSIUM UPTAKE PROTEIN"/>
    <property type="match status" value="1"/>
</dbReference>
<dbReference type="Proteomes" id="UP000076761">
    <property type="component" value="Unassembled WGS sequence"/>
</dbReference>
<organism evidence="7 8">
    <name type="scientific">Neolentinus lepideus HHB14362 ss-1</name>
    <dbReference type="NCBI Taxonomy" id="1314782"/>
    <lineage>
        <taxon>Eukaryota</taxon>
        <taxon>Fungi</taxon>
        <taxon>Dikarya</taxon>
        <taxon>Basidiomycota</taxon>
        <taxon>Agaricomycotina</taxon>
        <taxon>Agaricomycetes</taxon>
        <taxon>Gloeophyllales</taxon>
        <taxon>Gloeophyllaceae</taxon>
        <taxon>Neolentinus</taxon>
    </lineage>
</organism>
<evidence type="ECO:0000256" key="3">
    <source>
        <dbReference type="ARBA" id="ARBA00022827"/>
    </source>
</evidence>
<protein>
    <recommendedName>
        <fullName evidence="6">FAD-binding domain-containing protein</fullName>
    </recommendedName>
</protein>
<comment type="cofactor">
    <cofactor evidence="1">
        <name>FAD</name>
        <dbReference type="ChEBI" id="CHEBI:57692"/>
    </cofactor>
</comment>
<dbReference type="PANTHER" id="PTHR43004:SF19">
    <property type="entry name" value="BINDING MONOOXYGENASE, PUTATIVE (JCVI)-RELATED"/>
    <property type="match status" value="1"/>
</dbReference>
<keyword evidence="3" id="KW-0274">FAD</keyword>
<dbReference type="InterPro" id="IPR036188">
    <property type="entry name" value="FAD/NAD-bd_sf"/>
</dbReference>
<keyword evidence="4" id="KW-0560">Oxidoreductase</keyword>
<evidence type="ECO:0000259" key="6">
    <source>
        <dbReference type="Pfam" id="PF01494"/>
    </source>
</evidence>
<feature type="chain" id="PRO_5007862901" description="FAD-binding domain-containing protein" evidence="5">
    <location>
        <begin position="22"/>
        <end position="565"/>
    </location>
</feature>
<keyword evidence="5" id="KW-0732">Signal</keyword>
<dbReference type="STRING" id="1314782.A0A165MZY3"/>
<dbReference type="InterPro" id="IPR050641">
    <property type="entry name" value="RIFMO-like"/>
</dbReference>
<feature type="domain" description="FAD-binding" evidence="6">
    <location>
        <begin position="7"/>
        <end position="365"/>
    </location>
</feature>
<keyword evidence="8" id="KW-1185">Reference proteome</keyword>
<feature type="signal peptide" evidence="5">
    <location>
        <begin position="1"/>
        <end position="21"/>
    </location>
</feature>
<evidence type="ECO:0000256" key="2">
    <source>
        <dbReference type="ARBA" id="ARBA00022630"/>
    </source>
</evidence>
<dbReference type="InterPro" id="IPR002938">
    <property type="entry name" value="FAD-bd"/>
</dbReference>
<dbReference type="EMBL" id="KV425654">
    <property type="protein sequence ID" value="KZT18998.1"/>
    <property type="molecule type" value="Genomic_DNA"/>
</dbReference>
<dbReference type="SUPFAM" id="SSF51905">
    <property type="entry name" value="FAD/NAD(P)-binding domain"/>
    <property type="match status" value="1"/>
</dbReference>
<dbReference type="AlphaFoldDB" id="A0A165MZY3"/>
<dbReference type="Gene3D" id="3.50.50.60">
    <property type="entry name" value="FAD/NAD(P)-binding domain"/>
    <property type="match status" value="1"/>
</dbReference>
<accession>A0A165MZY3</accession>
<evidence type="ECO:0000313" key="7">
    <source>
        <dbReference type="EMBL" id="KZT18998.1"/>
    </source>
</evidence>
<dbReference type="GO" id="GO:0071949">
    <property type="term" value="F:FAD binding"/>
    <property type="evidence" value="ECO:0007669"/>
    <property type="project" value="InterPro"/>
</dbReference>
<evidence type="ECO:0000313" key="8">
    <source>
        <dbReference type="Proteomes" id="UP000076761"/>
    </source>
</evidence>
<proteinExistence type="predicted"/>
<evidence type="ECO:0000256" key="5">
    <source>
        <dbReference type="SAM" id="SignalP"/>
    </source>
</evidence>
<dbReference type="Gene3D" id="3.40.30.20">
    <property type="match status" value="1"/>
</dbReference>
<dbReference type="Pfam" id="PF01494">
    <property type="entry name" value="FAD_binding_3"/>
    <property type="match status" value="1"/>
</dbReference>
<dbReference type="OrthoDB" id="2690153at2759"/>
<dbReference type="Gene3D" id="3.30.70.2450">
    <property type="match status" value="1"/>
</dbReference>
<reference evidence="7 8" key="1">
    <citation type="journal article" date="2016" name="Mol. Biol. Evol.">
        <title>Comparative Genomics of Early-Diverging Mushroom-Forming Fungi Provides Insights into the Origins of Lignocellulose Decay Capabilities.</title>
        <authorList>
            <person name="Nagy L.G."/>
            <person name="Riley R."/>
            <person name="Tritt A."/>
            <person name="Adam C."/>
            <person name="Daum C."/>
            <person name="Floudas D."/>
            <person name="Sun H."/>
            <person name="Yadav J.S."/>
            <person name="Pangilinan J."/>
            <person name="Larsson K.H."/>
            <person name="Matsuura K."/>
            <person name="Barry K."/>
            <person name="Labutti K."/>
            <person name="Kuo R."/>
            <person name="Ohm R.A."/>
            <person name="Bhattacharya S.S."/>
            <person name="Shirouzu T."/>
            <person name="Yoshinaga Y."/>
            <person name="Martin F.M."/>
            <person name="Grigoriev I.V."/>
            <person name="Hibbett D.S."/>
        </authorList>
    </citation>
    <scope>NUCLEOTIDE SEQUENCE [LARGE SCALE GENOMIC DNA]</scope>
    <source>
        <strain evidence="7 8">HHB14362 ss-1</strain>
    </source>
</reference>
<keyword evidence="2" id="KW-0285">Flavoprotein</keyword>